<gene>
    <name evidence="1" type="ORF">KDK_32850</name>
</gene>
<dbReference type="AlphaFoldDB" id="A0A402AKD4"/>
<comment type="caution">
    <text evidence="1">The sequence shown here is derived from an EMBL/GenBank/DDBJ whole genome shotgun (WGS) entry which is preliminary data.</text>
</comment>
<evidence type="ECO:0000313" key="2">
    <source>
        <dbReference type="Proteomes" id="UP000287188"/>
    </source>
</evidence>
<sequence>MAHQDPKQEIINRLTRLLVSRSSKVPAGSLDEGTQESRNKTLQFLKERSLPGRRAYIVVFENEQGSEVYFTCYVEEDSQGNWQFRGAAGDGIMGHNPGPVVERAWANLGGGGMPDHFYAGGFVADHEQNVARVRLIAKSGTMVEDKVENGMVLFLSDQHVDLPIQAELYDAAGTLIYNHKVLG</sequence>
<accession>A0A402AKD4</accession>
<reference evidence="2" key="1">
    <citation type="submission" date="2018-12" db="EMBL/GenBank/DDBJ databases">
        <title>Tengunoibacter tsumagoiensis gen. nov., sp. nov., Dictyobacter kobayashii sp. nov., D. alpinus sp. nov., and D. joshuensis sp. nov. and description of Dictyobacteraceae fam. nov. within the order Ktedonobacterales isolated from Tengu-no-mugimeshi.</title>
        <authorList>
            <person name="Wang C.M."/>
            <person name="Zheng Y."/>
            <person name="Sakai Y."/>
            <person name="Toyoda A."/>
            <person name="Minakuchi Y."/>
            <person name="Abe K."/>
            <person name="Yokota A."/>
            <person name="Yabe S."/>
        </authorList>
    </citation>
    <scope>NUCLEOTIDE SEQUENCE [LARGE SCALE GENOMIC DNA]</scope>
    <source>
        <strain evidence="2">Uno11</strain>
    </source>
</reference>
<dbReference type="OrthoDB" id="155844at2"/>
<keyword evidence="2" id="KW-1185">Reference proteome</keyword>
<dbReference type="EMBL" id="BIFS01000001">
    <property type="protein sequence ID" value="GCE19485.1"/>
    <property type="molecule type" value="Genomic_DNA"/>
</dbReference>
<protein>
    <submittedName>
        <fullName evidence="1">Uncharacterized protein</fullName>
    </submittedName>
</protein>
<organism evidence="1 2">
    <name type="scientific">Dictyobacter kobayashii</name>
    <dbReference type="NCBI Taxonomy" id="2014872"/>
    <lineage>
        <taxon>Bacteria</taxon>
        <taxon>Bacillati</taxon>
        <taxon>Chloroflexota</taxon>
        <taxon>Ktedonobacteria</taxon>
        <taxon>Ktedonobacterales</taxon>
        <taxon>Dictyobacteraceae</taxon>
        <taxon>Dictyobacter</taxon>
    </lineage>
</organism>
<name>A0A402AKD4_9CHLR</name>
<dbReference type="Proteomes" id="UP000287188">
    <property type="component" value="Unassembled WGS sequence"/>
</dbReference>
<evidence type="ECO:0000313" key="1">
    <source>
        <dbReference type="EMBL" id="GCE19485.1"/>
    </source>
</evidence>
<dbReference type="RefSeq" id="WP_126551352.1">
    <property type="nucleotide sequence ID" value="NZ_BIFS01000001.1"/>
</dbReference>
<proteinExistence type="predicted"/>